<dbReference type="Pfam" id="PF23232">
    <property type="entry name" value="AAA_lid_13"/>
    <property type="match status" value="1"/>
</dbReference>
<dbReference type="PANTHER" id="PTHR46411">
    <property type="entry name" value="FAMILY ATPASE, PUTATIVE-RELATED"/>
    <property type="match status" value="1"/>
</dbReference>
<dbReference type="InterPro" id="IPR027417">
    <property type="entry name" value="P-loop_NTPase"/>
</dbReference>
<dbReference type="InterPro" id="IPR056599">
    <property type="entry name" value="AAA_lid_fung"/>
</dbReference>
<name>A0A8H4X5Y7_9HYPO</name>
<feature type="compositionally biased region" description="Polar residues" evidence="1">
    <location>
        <begin position="66"/>
        <end position="76"/>
    </location>
</feature>
<evidence type="ECO:0000313" key="4">
    <source>
        <dbReference type="Proteomes" id="UP000622797"/>
    </source>
</evidence>
<sequence length="1011" mass="114744">PKSIAIDSASSLATDDLYDVYVKKLKALEDKKTGSPTRHSSKLVKNVVDYVRVLEERIRRLEENQSRQQTNDTSSPDLVDGSLPSAVGGADYLTGDPNKTGSENQSLEVKFFPSATEFNRQGKYTPSSEKSDSFSCETDHQHFLRVLFNRAEGAVQSQPHGHHRPNANEIDLVGLRIHSDPIAEFLKAEGDLSTNLQPSLRMKKPFRPLLQNFHKFKAQLSKLERMFTPTHESKLSELNTDGTPAGETLPFPEEASYDRLEALGHFKELISFMTEYLSKQVQYLDCIKEGKESKISFENLWMLFDTGTTIYCSSRESKQIREYTSQPQYVPQAFRVVGAVGGLPLTPSFAPNIDDSRDSSTPVSSSRRMKNMFSSLYVFCFNIDFDGVKYGVVEQIFMFKPFHGQVDIQSLEAYPEQFLRPDKAGDHPMLNLSERGEQFIDATLVSHLAYEGLTVGKIREEVESDVIVDFKLAYTEKHGVSSEPNAITPNFTSLQEFWPVPDDDNMQELANRGCGIAVCTIPGCGNDAYYSSQKTQVDKIKAEVKQLLEEYEPGDQRSEKDLAKFKRNMKSERLLHLLPGVVPGFALRNKTWVLLDLTLLKQPEKIEDWNQLVLPKGHRDMVQAMVETYAEGSHDVSSAPKARQAHAAMDIVRGKGKGCIILLHGVPGVGKTSTAECIAAYTGRPLYPITCGDIGYAPEKVEENMEKHFRLAHRWRCVLLLDEADVFLAKRNKADVKRNGLVSVFLRILEYYSGILFLTTNRVGAIDDAFRSRLHLTLYYPKLSGKQTKTIWKNNLERLKIINQKREKEQDPLIDFDKKKILKWVELNWETLQWNGRQIRNAFQTALALAEFEAKNFGDSPPEPTLEVKHFLTIADATTRFNEYLLATHGFDEDETARRDKLRTVGFTPMTRVKDLPESSSSEDSSDDNEDDLSDDNDESDAKQKRKSKSKSKDKRKKSKENDETERKLRKKEKKASKKRALADSEEDDDDESETENTAAVKKRERRKSNK</sequence>
<feature type="compositionally biased region" description="Acidic residues" evidence="1">
    <location>
        <begin position="924"/>
        <end position="939"/>
    </location>
</feature>
<dbReference type="Proteomes" id="UP000622797">
    <property type="component" value="Unassembled WGS sequence"/>
</dbReference>
<evidence type="ECO:0000313" key="3">
    <source>
        <dbReference type="EMBL" id="KAF4963138.1"/>
    </source>
</evidence>
<evidence type="ECO:0000256" key="1">
    <source>
        <dbReference type="SAM" id="MobiDB-lite"/>
    </source>
</evidence>
<evidence type="ECO:0000259" key="2">
    <source>
        <dbReference type="SMART" id="SM00382"/>
    </source>
</evidence>
<reference evidence="3" key="2">
    <citation type="submission" date="2020-05" db="EMBL/GenBank/DDBJ databases">
        <authorList>
            <person name="Kim H.-S."/>
            <person name="Proctor R.H."/>
            <person name="Brown D.W."/>
        </authorList>
    </citation>
    <scope>NUCLEOTIDE SEQUENCE</scope>
    <source>
        <strain evidence="3">NRRL 20472</strain>
    </source>
</reference>
<dbReference type="Gene3D" id="3.40.50.300">
    <property type="entry name" value="P-loop containing nucleotide triphosphate hydrolases"/>
    <property type="match status" value="1"/>
</dbReference>
<dbReference type="SMART" id="SM00382">
    <property type="entry name" value="AAA"/>
    <property type="match status" value="1"/>
</dbReference>
<feature type="region of interest" description="Disordered" evidence="1">
    <location>
        <begin position="908"/>
        <end position="1011"/>
    </location>
</feature>
<feature type="compositionally biased region" description="Basic residues" evidence="1">
    <location>
        <begin position="944"/>
        <end position="959"/>
    </location>
</feature>
<accession>A0A8H4X5Y7</accession>
<proteinExistence type="predicted"/>
<dbReference type="GO" id="GO:0016887">
    <property type="term" value="F:ATP hydrolysis activity"/>
    <property type="evidence" value="ECO:0007669"/>
    <property type="project" value="InterPro"/>
</dbReference>
<comment type="caution">
    <text evidence="3">The sequence shown here is derived from an EMBL/GenBank/DDBJ whole genome shotgun (WGS) entry which is preliminary data.</text>
</comment>
<feature type="compositionally biased region" description="Basic residues" evidence="1">
    <location>
        <begin position="1001"/>
        <end position="1011"/>
    </location>
</feature>
<organism evidence="3 4">
    <name type="scientific">Fusarium sarcochroum</name>
    <dbReference type="NCBI Taxonomy" id="1208366"/>
    <lineage>
        <taxon>Eukaryota</taxon>
        <taxon>Fungi</taxon>
        <taxon>Dikarya</taxon>
        <taxon>Ascomycota</taxon>
        <taxon>Pezizomycotina</taxon>
        <taxon>Sordariomycetes</taxon>
        <taxon>Hypocreomycetidae</taxon>
        <taxon>Hypocreales</taxon>
        <taxon>Nectriaceae</taxon>
        <taxon>Fusarium</taxon>
        <taxon>Fusarium lateritium species complex</taxon>
    </lineage>
</organism>
<dbReference type="Pfam" id="PF22942">
    <property type="entry name" value="DUF7025"/>
    <property type="match status" value="1"/>
</dbReference>
<feature type="compositionally biased region" description="Acidic residues" evidence="1">
    <location>
        <begin position="984"/>
        <end position="995"/>
    </location>
</feature>
<reference evidence="3" key="1">
    <citation type="journal article" date="2020" name="BMC Genomics">
        <title>Correction to: Identification and distribution of gene clusters required for synthesis of sphingolipid metabolism inhibitors in diverse species of the filamentous fungus Fusarium.</title>
        <authorList>
            <person name="Kim H.S."/>
            <person name="Lohmar J.M."/>
            <person name="Busman M."/>
            <person name="Brown D.W."/>
            <person name="Naumann T.A."/>
            <person name="Divon H.H."/>
            <person name="Lysoe E."/>
            <person name="Uhlig S."/>
            <person name="Proctor R.H."/>
        </authorList>
    </citation>
    <scope>NUCLEOTIDE SEQUENCE</scope>
    <source>
        <strain evidence="3">NRRL 20472</strain>
    </source>
</reference>
<dbReference type="InterPro" id="IPR003593">
    <property type="entry name" value="AAA+_ATPase"/>
</dbReference>
<feature type="non-terminal residue" evidence="3">
    <location>
        <position position="1011"/>
    </location>
</feature>
<dbReference type="PANTHER" id="PTHR46411:SF2">
    <property type="entry name" value="AAA+ ATPASE DOMAIN-CONTAINING PROTEIN"/>
    <property type="match status" value="1"/>
</dbReference>
<feature type="domain" description="AAA+ ATPase" evidence="2">
    <location>
        <begin position="657"/>
        <end position="784"/>
    </location>
</feature>
<keyword evidence="4" id="KW-1185">Reference proteome</keyword>
<dbReference type="CDD" id="cd19481">
    <property type="entry name" value="RecA-like_protease"/>
    <property type="match status" value="1"/>
</dbReference>
<dbReference type="EMBL" id="JABEXW010000494">
    <property type="protein sequence ID" value="KAF4963138.1"/>
    <property type="molecule type" value="Genomic_DNA"/>
</dbReference>
<dbReference type="InterPro" id="IPR054289">
    <property type="entry name" value="DUF7025"/>
</dbReference>
<dbReference type="Pfam" id="PF00004">
    <property type="entry name" value="AAA"/>
    <property type="match status" value="1"/>
</dbReference>
<dbReference type="InterPro" id="IPR003959">
    <property type="entry name" value="ATPase_AAA_core"/>
</dbReference>
<protein>
    <recommendedName>
        <fullName evidence="2">AAA+ ATPase domain-containing protein</fullName>
    </recommendedName>
</protein>
<gene>
    <name evidence="3" type="ORF">FSARC_8851</name>
</gene>
<dbReference type="OrthoDB" id="10042665at2759"/>
<dbReference type="SUPFAM" id="SSF52540">
    <property type="entry name" value="P-loop containing nucleoside triphosphate hydrolases"/>
    <property type="match status" value="1"/>
</dbReference>
<feature type="region of interest" description="Disordered" evidence="1">
    <location>
        <begin position="62"/>
        <end position="104"/>
    </location>
</feature>
<feature type="compositionally biased region" description="Basic residues" evidence="1">
    <location>
        <begin position="968"/>
        <end position="980"/>
    </location>
</feature>
<dbReference type="AlphaFoldDB" id="A0A8H4X5Y7"/>
<dbReference type="GO" id="GO:0005524">
    <property type="term" value="F:ATP binding"/>
    <property type="evidence" value="ECO:0007669"/>
    <property type="project" value="InterPro"/>
</dbReference>